<keyword evidence="4" id="KW-0418">Kinase</keyword>
<keyword evidence="5" id="KW-1185">Reference proteome</keyword>
<keyword evidence="1" id="KW-0547">Nucleotide-binding</keyword>
<dbReference type="Gene3D" id="1.10.510.10">
    <property type="entry name" value="Transferase(Phosphotransferase) domain 1"/>
    <property type="match status" value="1"/>
</dbReference>
<dbReference type="GeneID" id="94835392"/>
<dbReference type="GO" id="GO:0005524">
    <property type="term" value="F:ATP binding"/>
    <property type="evidence" value="ECO:0007669"/>
    <property type="project" value="UniProtKB-KW"/>
</dbReference>
<dbReference type="PANTHER" id="PTHR24362">
    <property type="entry name" value="SERINE/THREONINE-PROTEIN KINASE NEK"/>
    <property type="match status" value="1"/>
</dbReference>
<dbReference type="GO" id="GO:0004672">
    <property type="term" value="F:protein kinase activity"/>
    <property type="evidence" value="ECO:0007669"/>
    <property type="project" value="InterPro"/>
</dbReference>
<evidence type="ECO:0000256" key="2">
    <source>
        <dbReference type="ARBA" id="ARBA00022840"/>
    </source>
</evidence>
<dbReference type="RefSeq" id="XP_068364502.1">
    <property type="nucleotide sequence ID" value="XM_068500688.1"/>
</dbReference>
<evidence type="ECO:0000259" key="3">
    <source>
        <dbReference type="PROSITE" id="PS50011"/>
    </source>
</evidence>
<dbReference type="PROSITE" id="PS50011">
    <property type="entry name" value="PROTEIN_KINASE_DOM"/>
    <property type="match status" value="1"/>
</dbReference>
<dbReference type="SMART" id="SM00220">
    <property type="entry name" value="S_TKc"/>
    <property type="match status" value="1"/>
</dbReference>
<dbReference type="Proteomes" id="UP000179807">
    <property type="component" value="Unassembled WGS sequence"/>
</dbReference>
<keyword evidence="4" id="KW-0808">Transferase</keyword>
<protein>
    <submittedName>
        <fullName evidence="4">CAMK family protein kinase</fullName>
    </submittedName>
</protein>
<dbReference type="OrthoDB" id="10013850at2759"/>
<dbReference type="PANTHER" id="PTHR24362:SF309">
    <property type="entry name" value="PROTEIN KINASE DOMAIN-CONTAINING PROTEIN"/>
    <property type="match status" value="1"/>
</dbReference>
<evidence type="ECO:0000313" key="5">
    <source>
        <dbReference type="Proteomes" id="UP000179807"/>
    </source>
</evidence>
<proteinExistence type="predicted"/>
<dbReference type="PROSITE" id="PS00108">
    <property type="entry name" value="PROTEIN_KINASE_ST"/>
    <property type="match status" value="1"/>
</dbReference>
<keyword evidence="2" id="KW-0067">ATP-binding</keyword>
<dbReference type="FunFam" id="1.10.510.10:FF:000571">
    <property type="entry name" value="Maternal embryonic leucine zipper kinase"/>
    <property type="match status" value="1"/>
</dbReference>
<evidence type="ECO:0000313" key="4">
    <source>
        <dbReference type="EMBL" id="OHT11366.1"/>
    </source>
</evidence>
<comment type="caution">
    <text evidence="4">The sequence shown here is derived from an EMBL/GenBank/DDBJ whole genome shotgun (WGS) entry which is preliminary data.</text>
</comment>
<dbReference type="AlphaFoldDB" id="A0A1J4KNT6"/>
<dbReference type="InterPro" id="IPR008271">
    <property type="entry name" value="Ser/Thr_kinase_AS"/>
</dbReference>
<organism evidence="4 5">
    <name type="scientific">Tritrichomonas foetus</name>
    <dbReference type="NCBI Taxonomy" id="1144522"/>
    <lineage>
        <taxon>Eukaryota</taxon>
        <taxon>Metamonada</taxon>
        <taxon>Parabasalia</taxon>
        <taxon>Tritrichomonadida</taxon>
        <taxon>Tritrichomonadidae</taxon>
        <taxon>Tritrichomonas</taxon>
    </lineage>
</organism>
<gene>
    <name evidence="4" type="ORF">TRFO_19259</name>
</gene>
<dbReference type="EMBL" id="MLAK01000590">
    <property type="protein sequence ID" value="OHT11366.1"/>
    <property type="molecule type" value="Genomic_DNA"/>
</dbReference>
<dbReference type="VEuPathDB" id="TrichDB:TRFO_19259"/>
<dbReference type="SUPFAM" id="SSF56112">
    <property type="entry name" value="Protein kinase-like (PK-like)"/>
    <property type="match status" value="1"/>
</dbReference>
<accession>A0A1J4KNT6</accession>
<name>A0A1J4KNT6_9EUKA</name>
<dbReference type="InterPro" id="IPR000719">
    <property type="entry name" value="Prot_kinase_dom"/>
</dbReference>
<sequence length="377" mass="43042">MSDIEKEMQELVLLTDKKSALELHAEKHDIIKETLKKHGYEYIRQIGHGAFSTVHLVVSTKYQQQFSVKVIDNSKKDQLDNEVPHMMILTHPNVIRIYEYFCDDKFCYVVLEYCSNGDLLSYIKKNGLLPQNYLFEICSQLIGALKNCHDHKISHGDIKPSNILIDQFGRAKLSDFGLSQLIKDSDMTTVFCGSRVYMAPEIFRRQEYNPFLADIWSLGVTFYHIATGTPPWESSSDASLELAISLCCFSPQPLEIYGKEFQSTIKQMLQVQPRKRPTLEQLLKKPIFCKSPQSNIYQINSNPSTRNLLHRSNCCQSTNHFRLNANRRQSNISPKVFLSSTSINFQALQMQKRKSAGAQIVSPSAFHGISTFSDLLG</sequence>
<dbReference type="Pfam" id="PF00069">
    <property type="entry name" value="Pkinase"/>
    <property type="match status" value="1"/>
</dbReference>
<feature type="domain" description="Protein kinase" evidence="3">
    <location>
        <begin position="40"/>
        <end position="288"/>
    </location>
</feature>
<evidence type="ECO:0000256" key="1">
    <source>
        <dbReference type="ARBA" id="ARBA00022741"/>
    </source>
</evidence>
<dbReference type="InterPro" id="IPR011009">
    <property type="entry name" value="Kinase-like_dom_sf"/>
</dbReference>
<reference evidence="4" key="1">
    <citation type="submission" date="2016-10" db="EMBL/GenBank/DDBJ databases">
        <authorList>
            <person name="Benchimol M."/>
            <person name="Almeida L.G."/>
            <person name="Vasconcelos A.T."/>
            <person name="Perreira-Neves A."/>
            <person name="Rosa I.A."/>
            <person name="Tasca T."/>
            <person name="Bogo M.R."/>
            <person name="de Souza W."/>
        </authorList>
    </citation>
    <scope>NUCLEOTIDE SEQUENCE [LARGE SCALE GENOMIC DNA]</scope>
    <source>
        <strain evidence="4">K</strain>
    </source>
</reference>